<protein>
    <recommendedName>
        <fullName evidence="4">PH domain-containing protein</fullName>
    </recommendedName>
</protein>
<dbReference type="Proteomes" id="UP001272515">
    <property type="component" value="Unassembled WGS sequence"/>
</dbReference>
<name>A0ABU3Z6U4_9FIRM</name>
<feature type="transmembrane region" description="Helical" evidence="1">
    <location>
        <begin position="24"/>
        <end position="42"/>
    </location>
</feature>
<dbReference type="EMBL" id="JAWJZB010000001">
    <property type="protein sequence ID" value="MDV5087436.1"/>
    <property type="molecule type" value="Genomic_DNA"/>
</dbReference>
<reference evidence="2 3" key="1">
    <citation type="submission" date="2023-10" db="EMBL/GenBank/DDBJ databases">
        <title>Veillonella sp. nov., isolated from a pig farm feces dump.</title>
        <authorList>
            <person name="Chang Y.-H."/>
        </authorList>
    </citation>
    <scope>NUCLEOTIDE SEQUENCE [LARGE SCALE GENOMIC DNA]</scope>
    <source>
        <strain evidence="2 3">YH-vei2233</strain>
    </source>
</reference>
<organism evidence="2 3">
    <name type="scientific">Veillonella absiana</name>
    <dbReference type="NCBI Taxonomy" id="3079305"/>
    <lineage>
        <taxon>Bacteria</taxon>
        <taxon>Bacillati</taxon>
        <taxon>Bacillota</taxon>
        <taxon>Negativicutes</taxon>
        <taxon>Veillonellales</taxon>
        <taxon>Veillonellaceae</taxon>
        <taxon>Veillonella</taxon>
    </lineage>
</organism>
<keyword evidence="1" id="KW-0472">Membrane</keyword>
<sequence length="156" mass="18162">MTKQEVFEKFPCGQVKEEIANHKALNWIGRILAIIIMVFAVYHSRGTTELFAKFIDYAVLVIVLWWTHHIADPKVFICEKGLVILRGPIDLRERFDILFHEEAYFVFLAYEQIIGFTESWEEIQAVSNSGGLYMMQVDLQFVAYPDKMKLIQAISQ</sequence>
<evidence type="ECO:0008006" key="4">
    <source>
        <dbReference type="Google" id="ProtNLM"/>
    </source>
</evidence>
<dbReference type="RefSeq" id="WP_295188975.1">
    <property type="nucleotide sequence ID" value="NZ_JAWJZA010000010.1"/>
</dbReference>
<keyword evidence="1" id="KW-1133">Transmembrane helix</keyword>
<keyword evidence="3" id="KW-1185">Reference proteome</keyword>
<keyword evidence="1" id="KW-0812">Transmembrane</keyword>
<gene>
    <name evidence="2" type="ORF">RVY80_01020</name>
</gene>
<evidence type="ECO:0000313" key="3">
    <source>
        <dbReference type="Proteomes" id="UP001272515"/>
    </source>
</evidence>
<evidence type="ECO:0000256" key="1">
    <source>
        <dbReference type="SAM" id="Phobius"/>
    </source>
</evidence>
<evidence type="ECO:0000313" key="2">
    <source>
        <dbReference type="EMBL" id="MDV5087436.1"/>
    </source>
</evidence>
<comment type="caution">
    <text evidence="2">The sequence shown here is derived from an EMBL/GenBank/DDBJ whole genome shotgun (WGS) entry which is preliminary data.</text>
</comment>
<proteinExistence type="predicted"/>
<accession>A0ABU3Z6U4</accession>